<dbReference type="OrthoDB" id="9974339at2"/>
<dbReference type="EMBL" id="RBIM01000008">
    <property type="protein sequence ID" value="RKQ94134.1"/>
    <property type="molecule type" value="Genomic_DNA"/>
</dbReference>
<evidence type="ECO:0000313" key="1">
    <source>
        <dbReference type="EMBL" id="RKQ94134.1"/>
    </source>
</evidence>
<organism evidence="1 2">
    <name type="scientific">Maricaulis maris</name>
    <dbReference type="NCBI Taxonomy" id="74318"/>
    <lineage>
        <taxon>Bacteria</taxon>
        <taxon>Pseudomonadati</taxon>
        <taxon>Pseudomonadota</taxon>
        <taxon>Alphaproteobacteria</taxon>
        <taxon>Maricaulales</taxon>
        <taxon>Maricaulaceae</taxon>
        <taxon>Maricaulis</taxon>
    </lineage>
</organism>
<proteinExistence type="predicted"/>
<accession>A0A495CY11</accession>
<comment type="caution">
    <text evidence="1">The sequence shown here is derived from an EMBL/GenBank/DDBJ whole genome shotgun (WGS) entry which is preliminary data.</text>
</comment>
<protein>
    <submittedName>
        <fullName evidence="1">Uncharacterized protein</fullName>
    </submittedName>
</protein>
<gene>
    <name evidence="1" type="ORF">C7435_3106</name>
</gene>
<name>A0A495CY11_9PROT</name>
<sequence length="316" mass="34178">MSGRVFGESVADLIAWAVEEVRRDLPRPVAHLGRRVVADRYELSPQGRLSPTGQVLRSWLGVLSRTDNTTAARGGRADGVELALSEAAVFRTQADVNPVIARRGDAALRARLQQHSPLPPEQAVLAYSLAGLGRDGRIVVDVAVAHRAAVETARHLARERAARWQVVADRSQGAPLVFADSKAGEKRSLWRNVVLRSLIIAAAALVCLSAVSHRFEREADHIVAQRDRLLEEVRHLRLQRAAQDDIEPALLFARSHTGLPDLLDGLADVMAHPDMPAAVARIDLQSPDAVRILPTESGLGSLSIALDVSPTEESGS</sequence>
<dbReference type="RefSeq" id="WP_147422728.1">
    <property type="nucleotide sequence ID" value="NZ_RBIM01000008.1"/>
</dbReference>
<dbReference type="Proteomes" id="UP000273675">
    <property type="component" value="Unassembled WGS sequence"/>
</dbReference>
<dbReference type="AlphaFoldDB" id="A0A495CY11"/>
<evidence type="ECO:0000313" key="2">
    <source>
        <dbReference type="Proteomes" id="UP000273675"/>
    </source>
</evidence>
<reference evidence="1 2" key="1">
    <citation type="submission" date="2018-10" db="EMBL/GenBank/DDBJ databases">
        <title>Genomic Encyclopedia of Type Strains, Phase IV (KMG-IV): sequencing the most valuable type-strain genomes for metagenomic binning, comparative biology and taxonomic classification.</title>
        <authorList>
            <person name="Goeker M."/>
        </authorList>
    </citation>
    <scope>NUCLEOTIDE SEQUENCE [LARGE SCALE GENOMIC DNA]</scope>
    <source>
        <strain evidence="1 2">DSM 4734</strain>
    </source>
</reference>